<evidence type="ECO:0000313" key="6">
    <source>
        <dbReference type="Proteomes" id="UP001597104"/>
    </source>
</evidence>
<dbReference type="InterPro" id="IPR021759">
    <property type="entry name" value="WxLIP_HBD"/>
</dbReference>
<protein>
    <submittedName>
        <fullName evidence="5">DUF916 domain-containing protein</fullName>
    </submittedName>
</protein>
<gene>
    <name evidence="5" type="ORF">ACFQZ7_10915</name>
</gene>
<evidence type="ECO:0000256" key="1">
    <source>
        <dbReference type="SAM" id="Phobius"/>
    </source>
</evidence>
<comment type="caution">
    <text evidence="5">The sequence shown here is derived from an EMBL/GenBank/DDBJ whole genome shotgun (WGS) entry which is preliminary data.</text>
</comment>
<dbReference type="InterPro" id="IPR010317">
    <property type="entry name" value="WxLIP_PGBD"/>
</dbReference>
<keyword evidence="2" id="KW-0732">Signal</keyword>
<keyword evidence="1" id="KW-0812">Transmembrane</keyword>
<sequence>MRCISRVIISGLASLFIGGGTVMAAPNTGVAQFNAMPILDDLPTVATQSFFNLQVTPNSTYELPVKLSNVSNETQQLTAQINNAQTGVNGIIDYSQSAAELLDPSAASLANMVVGGRQQEVALAPGEQKIVKFPIKVPVTAFKGTVLGGITVVNQPAATTKSTFGSRTQYAISVALTVADQPQPKARLTTGKVSYNRNGYQLSLRNEQPTLWHQAQATVTIHDRKRQVAEYKYNNFSIAPRSAVTVVLPHKRLPAGHYTYIFNLKAAKQMIAVKQEFTVKKQITKQVATTKVKTTAKPNWLLWSGVSVGVLVIIFGSVYWLGRKHS</sequence>
<feature type="signal peptide" evidence="2">
    <location>
        <begin position="1"/>
        <end position="24"/>
    </location>
</feature>
<organism evidence="5 6">
    <name type="scientific">Loigolactobacillus binensis</name>
    <dbReference type="NCBI Taxonomy" id="2559922"/>
    <lineage>
        <taxon>Bacteria</taxon>
        <taxon>Bacillati</taxon>
        <taxon>Bacillota</taxon>
        <taxon>Bacilli</taxon>
        <taxon>Lactobacillales</taxon>
        <taxon>Lactobacillaceae</taxon>
        <taxon>Loigolactobacillus</taxon>
    </lineage>
</organism>
<proteinExistence type="predicted"/>
<feature type="transmembrane region" description="Helical" evidence="1">
    <location>
        <begin position="300"/>
        <end position="321"/>
    </location>
</feature>
<keyword evidence="1" id="KW-1133">Transmembrane helix</keyword>
<dbReference type="Pfam" id="PF06030">
    <property type="entry name" value="WxLIP_PGBD"/>
    <property type="match status" value="1"/>
</dbReference>
<dbReference type="Proteomes" id="UP001597104">
    <property type="component" value="Unassembled WGS sequence"/>
</dbReference>
<keyword evidence="6" id="KW-1185">Reference proteome</keyword>
<reference evidence="6" key="1">
    <citation type="journal article" date="2019" name="Int. J. Syst. Evol. Microbiol.">
        <title>The Global Catalogue of Microorganisms (GCM) 10K type strain sequencing project: providing services to taxonomists for standard genome sequencing and annotation.</title>
        <authorList>
            <consortium name="The Broad Institute Genomics Platform"/>
            <consortium name="The Broad Institute Genome Sequencing Center for Infectious Disease"/>
            <person name="Wu L."/>
            <person name="Ma J."/>
        </authorList>
    </citation>
    <scope>NUCLEOTIDE SEQUENCE [LARGE SCALE GENOMIC DNA]</scope>
    <source>
        <strain evidence="6">CCM 8925</strain>
    </source>
</reference>
<evidence type="ECO:0000256" key="2">
    <source>
        <dbReference type="SAM" id="SignalP"/>
    </source>
</evidence>
<accession>A0ABW3EER1</accession>
<evidence type="ECO:0000259" key="4">
    <source>
        <dbReference type="Pfam" id="PF11797"/>
    </source>
</evidence>
<evidence type="ECO:0000259" key="3">
    <source>
        <dbReference type="Pfam" id="PF06030"/>
    </source>
</evidence>
<evidence type="ECO:0000313" key="5">
    <source>
        <dbReference type="EMBL" id="MFD0898235.1"/>
    </source>
</evidence>
<name>A0ABW3EER1_9LACO</name>
<dbReference type="RefSeq" id="WP_137638827.1">
    <property type="nucleotide sequence ID" value="NZ_BJDN01000043.1"/>
</dbReference>
<feature type="chain" id="PRO_5045654333" evidence="2">
    <location>
        <begin position="25"/>
        <end position="326"/>
    </location>
</feature>
<feature type="domain" description="WxL Interacting Protein peptidoglycan binding" evidence="3">
    <location>
        <begin position="33"/>
        <end position="152"/>
    </location>
</feature>
<feature type="domain" description="WxL Interacting Protein host binding" evidence="4">
    <location>
        <begin position="167"/>
        <end position="287"/>
    </location>
</feature>
<dbReference type="EMBL" id="JBHTIO010000047">
    <property type="protein sequence ID" value="MFD0898235.1"/>
    <property type="molecule type" value="Genomic_DNA"/>
</dbReference>
<keyword evidence="1" id="KW-0472">Membrane</keyword>
<dbReference type="Pfam" id="PF11797">
    <property type="entry name" value="WxLIP_HBD"/>
    <property type="match status" value="1"/>
</dbReference>